<comment type="pathway">
    <text evidence="2 9">Amino-acid biosynthesis; L-tryptophan biosynthesis; L-tryptophan from chorismate: step 3/5.</text>
</comment>
<evidence type="ECO:0000256" key="9">
    <source>
        <dbReference type="HAMAP-Rule" id="MF_00135"/>
    </source>
</evidence>
<evidence type="ECO:0000256" key="2">
    <source>
        <dbReference type="ARBA" id="ARBA00004664"/>
    </source>
</evidence>
<dbReference type="InterPro" id="IPR013785">
    <property type="entry name" value="Aldolase_TIM"/>
</dbReference>
<dbReference type="EC" id="5.3.1.24" evidence="3 9"/>
<organism evidence="11 12">
    <name type="scientific">Lawsonia intracellularis (strain PHE/MN1-00)</name>
    <dbReference type="NCBI Taxonomy" id="363253"/>
    <lineage>
        <taxon>Bacteria</taxon>
        <taxon>Pseudomonadati</taxon>
        <taxon>Thermodesulfobacteriota</taxon>
        <taxon>Desulfovibrionia</taxon>
        <taxon>Desulfovibrionales</taxon>
        <taxon>Desulfovibrionaceae</taxon>
        <taxon>Lawsonia</taxon>
    </lineage>
</organism>
<dbReference type="HAMAP" id="MF_00135">
    <property type="entry name" value="PRAI"/>
    <property type="match status" value="1"/>
</dbReference>
<dbReference type="AlphaFoldDB" id="Q1MRA9"/>
<dbReference type="STRING" id="363253.LI0412"/>
<evidence type="ECO:0000313" key="11">
    <source>
        <dbReference type="EMBL" id="CAJ54467.1"/>
    </source>
</evidence>
<dbReference type="HOGENOM" id="CLU_076364_2_0_7"/>
<keyword evidence="7 9" id="KW-0057">Aromatic amino acid biosynthesis</keyword>
<keyword evidence="8 9" id="KW-0413">Isomerase</keyword>
<dbReference type="EMBL" id="AM180252">
    <property type="protein sequence ID" value="CAJ54467.1"/>
    <property type="molecule type" value="Genomic_DNA"/>
</dbReference>
<gene>
    <name evidence="9 11" type="primary">trpF</name>
    <name evidence="11" type="ordered locus">LI0412</name>
</gene>
<dbReference type="Gene3D" id="3.20.20.70">
    <property type="entry name" value="Aldolase class I"/>
    <property type="match status" value="1"/>
</dbReference>
<evidence type="ECO:0000256" key="7">
    <source>
        <dbReference type="ARBA" id="ARBA00023141"/>
    </source>
</evidence>
<dbReference type="eggNOG" id="COG0135">
    <property type="taxonomic scope" value="Bacteria"/>
</dbReference>
<dbReference type="KEGG" id="lip:LI0412"/>
<dbReference type="Pfam" id="PF00697">
    <property type="entry name" value="PRAI"/>
    <property type="match status" value="1"/>
</dbReference>
<keyword evidence="6 9" id="KW-0822">Tryptophan biosynthesis</keyword>
<dbReference type="OrthoDB" id="9796196at2"/>
<name>Q1MRA9_LAWIP</name>
<sequence length="205" mass="22924">MRCVIKAKICGITNLEDALFAANNGAWAIGFNFYKNSPRYVSLEKAREITSQLPIHVIKVGILIDYSQDEMLDALEFLDLIQIYQLHFKLPLDKKRIILALQASSKDELPESSILQEYGFILLDAPKRQDGLLGGTGRLANWDLARELTDYKLILAGGLNNLNVDAAIKHVQPFAVDVASGVEERPGIKNPLAIKEFLMRCKNVK</sequence>
<dbReference type="PANTHER" id="PTHR42894:SF1">
    <property type="entry name" value="N-(5'-PHOSPHORIBOSYL)ANTHRANILATE ISOMERASE"/>
    <property type="match status" value="1"/>
</dbReference>
<dbReference type="InterPro" id="IPR001240">
    <property type="entry name" value="PRAI_dom"/>
</dbReference>
<dbReference type="GO" id="GO:0004640">
    <property type="term" value="F:phosphoribosylanthranilate isomerase activity"/>
    <property type="evidence" value="ECO:0007669"/>
    <property type="project" value="UniProtKB-UniRule"/>
</dbReference>
<dbReference type="InterPro" id="IPR044643">
    <property type="entry name" value="TrpF_fam"/>
</dbReference>
<evidence type="ECO:0000256" key="8">
    <source>
        <dbReference type="ARBA" id="ARBA00023235"/>
    </source>
</evidence>
<protein>
    <recommendedName>
        <fullName evidence="4 9">N-(5'-phosphoribosyl)anthranilate isomerase</fullName>
        <shortName evidence="9">PRAI</shortName>
        <ecNumber evidence="3 9">5.3.1.24</ecNumber>
    </recommendedName>
</protein>
<dbReference type="UniPathway" id="UPA00035">
    <property type="reaction ID" value="UER00042"/>
</dbReference>
<reference evidence="11 12" key="1">
    <citation type="submission" date="2005-11" db="EMBL/GenBank/DDBJ databases">
        <title>The complete genome sequence of Lawsonia intracellularis: the causative agent of proliferative enteropathy.</title>
        <authorList>
            <person name="Kaur K."/>
            <person name="Zhang Q."/>
            <person name="Beckler D."/>
            <person name="Munir S."/>
            <person name="Li L."/>
            <person name="Kinsley K."/>
            <person name="Herron L."/>
            <person name="Peterson A."/>
            <person name="May B."/>
            <person name="Singh S."/>
            <person name="Gebhart C."/>
            <person name="Kapur V."/>
        </authorList>
    </citation>
    <scope>NUCLEOTIDE SEQUENCE [LARGE SCALE GENOMIC DNA]</scope>
    <source>
        <strain evidence="11 12">PHE/MN1-00</strain>
    </source>
</reference>
<keyword evidence="5 9" id="KW-0028">Amino-acid biosynthesis</keyword>
<dbReference type="CDD" id="cd00405">
    <property type="entry name" value="PRAI"/>
    <property type="match status" value="1"/>
</dbReference>
<dbReference type="Proteomes" id="UP000002430">
    <property type="component" value="Chromosome"/>
</dbReference>
<evidence type="ECO:0000256" key="3">
    <source>
        <dbReference type="ARBA" id="ARBA00012572"/>
    </source>
</evidence>
<accession>Q1MRA9</accession>
<evidence type="ECO:0000256" key="6">
    <source>
        <dbReference type="ARBA" id="ARBA00022822"/>
    </source>
</evidence>
<evidence type="ECO:0000256" key="1">
    <source>
        <dbReference type="ARBA" id="ARBA00001164"/>
    </source>
</evidence>
<comment type="similarity">
    <text evidence="9">Belongs to the TrpF family.</text>
</comment>
<comment type="catalytic activity">
    <reaction evidence="1 9">
        <text>N-(5-phospho-beta-D-ribosyl)anthranilate = 1-(2-carboxyphenylamino)-1-deoxy-D-ribulose 5-phosphate</text>
        <dbReference type="Rhea" id="RHEA:21540"/>
        <dbReference type="ChEBI" id="CHEBI:18277"/>
        <dbReference type="ChEBI" id="CHEBI:58613"/>
        <dbReference type="EC" id="5.3.1.24"/>
    </reaction>
</comment>
<evidence type="ECO:0000256" key="5">
    <source>
        <dbReference type="ARBA" id="ARBA00022605"/>
    </source>
</evidence>
<evidence type="ECO:0000259" key="10">
    <source>
        <dbReference type="Pfam" id="PF00697"/>
    </source>
</evidence>
<dbReference type="PANTHER" id="PTHR42894">
    <property type="entry name" value="N-(5'-PHOSPHORIBOSYL)ANTHRANILATE ISOMERASE"/>
    <property type="match status" value="1"/>
</dbReference>
<evidence type="ECO:0000313" key="12">
    <source>
        <dbReference type="Proteomes" id="UP000002430"/>
    </source>
</evidence>
<dbReference type="GO" id="GO:0000162">
    <property type="term" value="P:L-tryptophan biosynthetic process"/>
    <property type="evidence" value="ECO:0007669"/>
    <property type="project" value="UniProtKB-UniRule"/>
</dbReference>
<dbReference type="SUPFAM" id="SSF51366">
    <property type="entry name" value="Ribulose-phoshate binding barrel"/>
    <property type="match status" value="1"/>
</dbReference>
<evidence type="ECO:0000256" key="4">
    <source>
        <dbReference type="ARBA" id="ARBA00022272"/>
    </source>
</evidence>
<dbReference type="InterPro" id="IPR011060">
    <property type="entry name" value="RibuloseP-bd_barrel"/>
</dbReference>
<keyword evidence="12" id="KW-1185">Reference proteome</keyword>
<proteinExistence type="inferred from homology"/>
<feature type="domain" description="N-(5'phosphoribosyl) anthranilate isomerase (PRAI)" evidence="10">
    <location>
        <begin position="7"/>
        <end position="198"/>
    </location>
</feature>